<dbReference type="InterPro" id="IPR052728">
    <property type="entry name" value="O2_lipid_transport_reg"/>
</dbReference>
<keyword evidence="3" id="KW-1185">Reference proteome</keyword>
<sequence>MAESSLANAACYGGGRPNSGGLIGAFLSHPIFKPLSRLSYCGLLAQTIVLEGYFLSVEVFIDETAIYEGALSDLSWATLLLRLLFWTLVTAFMASLLFESPIIRLLHLYSTAMKAASPEKESPQTSILPKKGTISI</sequence>
<comment type="caution">
    <text evidence="2">The sequence shown here is derived from an EMBL/GenBank/DDBJ whole genome shotgun (WGS) entry which is preliminary data.</text>
</comment>
<protein>
    <submittedName>
        <fullName evidence="2">Uncharacterized protein</fullName>
    </submittedName>
</protein>
<feature type="transmembrane region" description="Helical" evidence="1">
    <location>
        <begin position="38"/>
        <end position="56"/>
    </location>
</feature>
<keyword evidence="1" id="KW-0812">Transmembrane</keyword>
<keyword evidence="1" id="KW-0472">Membrane</keyword>
<evidence type="ECO:0000313" key="3">
    <source>
        <dbReference type="Proteomes" id="UP000807504"/>
    </source>
</evidence>
<organism evidence="2 3">
    <name type="scientific">Argiope bruennichi</name>
    <name type="common">Wasp spider</name>
    <name type="synonym">Aranea bruennichi</name>
    <dbReference type="NCBI Taxonomy" id="94029"/>
    <lineage>
        <taxon>Eukaryota</taxon>
        <taxon>Metazoa</taxon>
        <taxon>Ecdysozoa</taxon>
        <taxon>Arthropoda</taxon>
        <taxon>Chelicerata</taxon>
        <taxon>Arachnida</taxon>
        <taxon>Araneae</taxon>
        <taxon>Araneomorphae</taxon>
        <taxon>Entelegynae</taxon>
        <taxon>Araneoidea</taxon>
        <taxon>Araneidae</taxon>
        <taxon>Argiope</taxon>
    </lineage>
</organism>
<dbReference type="PANTHER" id="PTHR11161:SF72">
    <property type="entry name" value="FI21449P1"/>
    <property type="match status" value="1"/>
</dbReference>
<keyword evidence="1" id="KW-1133">Transmembrane helix</keyword>
<reference evidence="2" key="1">
    <citation type="journal article" date="2020" name="bioRxiv">
        <title>Chromosome-level reference genome of the European wasp spider Argiope bruennichi: a resource for studies on range expansion and evolutionary adaptation.</title>
        <authorList>
            <person name="Sheffer M.M."/>
            <person name="Hoppe A."/>
            <person name="Krehenwinkel H."/>
            <person name="Uhl G."/>
            <person name="Kuss A.W."/>
            <person name="Jensen L."/>
            <person name="Jensen C."/>
            <person name="Gillespie R.G."/>
            <person name="Hoff K.J."/>
            <person name="Prost S."/>
        </authorList>
    </citation>
    <scope>NUCLEOTIDE SEQUENCE</scope>
</reference>
<proteinExistence type="predicted"/>
<evidence type="ECO:0000256" key="1">
    <source>
        <dbReference type="SAM" id="Phobius"/>
    </source>
</evidence>
<accession>A0A8T0FVB7</accession>
<gene>
    <name evidence="2" type="ORF">HNY73_002158</name>
</gene>
<dbReference type="EMBL" id="JABXBU010000002">
    <property type="protein sequence ID" value="KAF8794148.1"/>
    <property type="molecule type" value="Genomic_DNA"/>
</dbReference>
<name>A0A8T0FVB7_ARGBR</name>
<reference evidence="2" key="2">
    <citation type="submission" date="2020-06" db="EMBL/GenBank/DDBJ databases">
        <authorList>
            <person name="Sheffer M."/>
        </authorList>
    </citation>
    <scope>NUCLEOTIDE SEQUENCE</scope>
</reference>
<dbReference type="PANTHER" id="PTHR11161">
    <property type="entry name" value="O-ACYLTRANSFERASE"/>
    <property type="match status" value="1"/>
</dbReference>
<dbReference type="AlphaFoldDB" id="A0A8T0FVB7"/>
<dbReference type="Proteomes" id="UP000807504">
    <property type="component" value="Unassembled WGS sequence"/>
</dbReference>
<evidence type="ECO:0000313" key="2">
    <source>
        <dbReference type="EMBL" id="KAF8794148.1"/>
    </source>
</evidence>
<feature type="transmembrane region" description="Helical" evidence="1">
    <location>
        <begin position="76"/>
        <end position="98"/>
    </location>
</feature>